<dbReference type="InterPro" id="IPR029058">
    <property type="entry name" value="AB_hydrolase_fold"/>
</dbReference>
<comment type="similarity">
    <text evidence="1 3">Belongs to the type-B carboxylesterase/lipase family.</text>
</comment>
<dbReference type="Proteomes" id="UP001500460">
    <property type="component" value="Unassembled WGS sequence"/>
</dbReference>
<feature type="compositionally biased region" description="Basic and acidic residues" evidence="4">
    <location>
        <begin position="467"/>
        <end position="483"/>
    </location>
</feature>
<accession>A0ABN3KJQ1</accession>
<evidence type="ECO:0000313" key="6">
    <source>
        <dbReference type="EMBL" id="GAA2461775.1"/>
    </source>
</evidence>
<dbReference type="PROSITE" id="PS00122">
    <property type="entry name" value="CARBOXYLESTERASE_B_1"/>
    <property type="match status" value="1"/>
</dbReference>
<evidence type="ECO:0000256" key="1">
    <source>
        <dbReference type="ARBA" id="ARBA00005964"/>
    </source>
</evidence>
<feature type="domain" description="Carboxylesterase type B" evidence="5">
    <location>
        <begin position="2"/>
        <end position="461"/>
    </location>
</feature>
<dbReference type="InterPro" id="IPR000997">
    <property type="entry name" value="Cholinesterase"/>
</dbReference>
<reference evidence="6 7" key="1">
    <citation type="journal article" date="2019" name="Int. J. Syst. Evol. Microbiol.">
        <title>The Global Catalogue of Microorganisms (GCM) 10K type strain sequencing project: providing services to taxonomists for standard genome sequencing and annotation.</title>
        <authorList>
            <consortium name="The Broad Institute Genomics Platform"/>
            <consortium name="The Broad Institute Genome Sequencing Center for Infectious Disease"/>
            <person name="Wu L."/>
            <person name="Ma J."/>
        </authorList>
    </citation>
    <scope>NUCLEOTIDE SEQUENCE [LARGE SCALE GENOMIC DNA]</scope>
    <source>
        <strain evidence="6 7">JCM 6922</strain>
    </source>
</reference>
<proteinExistence type="inferred from homology"/>
<evidence type="ECO:0000313" key="7">
    <source>
        <dbReference type="Proteomes" id="UP001500460"/>
    </source>
</evidence>
<evidence type="ECO:0000256" key="2">
    <source>
        <dbReference type="ARBA" id="ARBA00022801"/>
    </source>
</evidence>
<dbReference type="InterPro" id="IPR019826">
    <property type="entry name" value="Carboxylesterase_B_AS"/>
</dbReference>
<gene>
    <name evidence="6" type="ORF">GCM10010421_64100</name>
</gene>
<dbReference type="EC" id="3.1.1.-" evidence="3"/>
<comment type="caution">
    <text evidence="6">The sequence shown here is derived from an EMBL/GenBank/DDBJ whole genome shotgun (WGS) entry which is preliminary data.</text>
</comment>
<protein>
    <recommendedName>
        <fullName evidence="3">Carboxylic ester hydrolase</fullName>
        <ecNumber evidence="3">3.1.1.-</ecNumber>
    </recommendedName>
</protein>
<evidence type="ECO:0000256" key="3">
    <source>
        <dbReference type="RuleBase" id="RU361235"/>
    </source>
</evidence>
<feature type="region of interest" description="Disordered" evidence="4">
    <location>
        <begin position="1"/>
        <end position="30"/>
    </location>
</feature>
<dbReference type="EMBL" id="BAAATK010000096">
    <property type="protein sequence ID" value="GAA2461775.1"/>
    <property type="molecule type" value="Genomic_DNA"/>
</dbReference>
<dbReference type="InterPro" id="IPR002018">
    <property type="entry name" value="CarbesteraseB"/>
</dbReference>
<name>A0ABN3KJQ1_9ACTN</name>
<evidence type="ECO:0000256" key="4">
    <source>
        <dbReference type="SAM" id="MobiDB-lite"/>
    </source>
</evidence>
<keyword evidence="7" id="KW-1185">Reference proteome</keyword>
<organism evidence="6 7">
    <name type="scientific">Streptomyces glaucus</name>
    <dbReference type="NCBI Taxonomy" id="284029"/>
    <lineage>
        <taxon>Bacteria</taxon>
        <taxon>Bacillati</taxon>
        <taxon>Actinomycetota</taxon>
        <taxon>Actinomycetes</taxon>
        <taxon>Kitasatosporales</taxon>
        <taxon>Streptomycetaceae</taxon>
        <taxon>Streptomyces</taxon>
    </lineage>
</organism>
<dbReference type="Pfam" id="PF00135">
    <property type="entry name" value="COesterase"/>
    <property type="match status" value="1"/>
</dbReference>
<keyword evidence="2 3" id="KW-0378">Hydrolase</keyword>
<dbReference type="SUPFAM" id="SSF53474">
    <property type="entry name" value="alpha/beta-Hydrolases"/>
    <property type="match status" value="1"/>
</dbReference>
<dbReference type="Gene3D" id="3.40.50.1820">
    <property type="entry name" value="alpha/beta hydrolase"/>
    <property type="match status" value="1"/>
</dbReference>
<feature type="region of interest" description="Disordered" evidence="4">
    <location>
        <begin position="461"/>
        <end position="497"/>
    </location>
</feature>
<evidence type="ECO:0000259" key="5">
    <source>
        <dbReference type="Pfam" id="PF00135"/>
    </source>
</evidence>
<dbReference type="PRINTS" id="PR00878">
    <property type="entry name" value="CHOLNESTRASE"/>
</dbReference>
<sequence length="497" mass="51760">MFAGVPYASPPFGPRRLRPPEPPEPWQGVRDAFVPGPAAPQPGYLPVMAGLLGEAPPSGEDCLSVNVWTPAPGRTGGRLPVMVWIHGGAFRNGAGSLPVYDGTRLAADGVVCVTLNYRLGAEGFLLLPDGTSNLGLLDQIAALEWVRDNIAGFGGDPDNVTVFGQSAGAIGITALMTMPRARGLFRRAITQSGAGHHSHPEDVARRVTERLAALAGAEPTRDGLAAVPPERLVAADRALGREIAQAADPGQWGESAGGGTTVLPVVDGATLPERPIDALAGGAGRDVDLLTGTTTEEFRLFLVPLGIAPRVTDEVLHGFLAGLGLDPVRARAVYAAAHPRATPGDLLSAAMSDHAYRIPALRVAEARAAQGAETFVYEFARPSPALDGALGACHMAEIGFVFGNLSGPLTGPDAPQDLSDRMRGAWTSFARTGRPGGTGAPGDPLPSWPAYGGRRSVLRLGDGAPAVHEDPGAGTRKLWERLRQPLPRGPRPADARR</sequence>
<dbReference type="PANTHER" id="PTHR11559">
    <property type="entry name" value="CARBOXYLESTERASE"/>
    <property type="match status" value="1"/>
</dbReference>
<dbReference type="InterPro" id="IPR050309">
    <property type="entry name" value="Type-B_Carboxylest/Lipase"/>
</dbReference>